<dbReference type="AlphaFoldDB" id="A0A1J8QDP9"/>
<dbReference type="STRING" id="180088.A0A1J8QDP9"/>
<evidence type="ECO:0000256" key="2">
    <source>
        <dbReference type="ARBA" id="ARBA00008954"/>
    </source>
</evidence>
<feature type="region of interest" description="Disordered" evidence="7">
    <location>
        <begin position="981"/>
        <end position="1001"/>
    </location>
</feature>
<keyword evidence="6" id="KW-0862">Zinc</keyword>
<dbReference type="CDD" id="cd16454">
    <property type="entry name" value="RING-H2_PA-TM-RING"/>
    <property type="match status" value="1"/>
</dbReference>
<evidence type="ECO:0000313" key="11">
    <source>
        <dbReference type="Proteomes" id="UP000183567"/>
    </source>
</evidence>
<dbReference type="Gene3D" id="3.30.40.10">
    <property type="entry name" value="Zinc/RING finger domain, C3HC4 (zinc finger)"/>
    <property type="match status" value="1"/>
</dbReference>
<feature type="domain" description="RING-type" evidence="9">
    <location>
        <begin position="923"/>
        <end position="967"/>
    </location>
</feature>
<dbReference type="InterPro" id="IPR015424">
    <property type="entry name" value="PyrdxlP-dep_Trfase"/>
</dbReference>
<protein>
    <recommendedName>
        <fullName evidence="9">RING-type domain-containing protein</fullName>
    </recommendedName>
</protein>
<name>A0A1J8QDP9_9AGAM</name>
<keyword evidence="4" id="KW-0808">Transferase</keyword>
<dbReference type="InterPro" id="IPR015422">
    <property type="entry name" value="PyrdxlP-dep_Trfase_small"/>
</dbReference>
<dbReference type="Proteomes" id="UP000183567">
    <property type="component" value="Unassembled WGS sequence"/>
</dbReference>
<dbReference type="SMART" id="SM00184">
    <property type="entry name" value="RING"/>
    <property type="match status" value="1"/>
</dbReference>
<dbReference type="InterPro" id="IPR013083">
    <property type="entry name" value="Znf_RING/FYVE/PHD"/>
</dbReference>
<dbReference type="GO" id="GO:0008270">
    <property type="term" value="F:zinc ion binding"/>
    <property type="evidence" value="ECO:0007669"/>
    <property type="project" value="UniProtKB-KW"/>
</dbReference>
<dbReference type="SUPFAM" id="SSF53383">
    <property type="entry name" value="PLP-dependent transferases"/>
    <property type="match status" value="1"/>
</dbReference>
<dbReference type="Pfam" id="PF00202">
    <property type="entry name" value="Aminotran_3"/>
    <property type="match status" value="1"/>
</dbReference>
<evidence type="ECO:0000256" key="4">
    <source>
        <dbReference type="ARBA" id="ARBA00022679"/>
    </source>
</evidence>
<keyword evidence="8" id="KW-0812">Transmembrane</keyword>
<dbReference type="PROSITE" id="PS00600">
    <property type="entry name" value="AA_TRANSFER_CLASS_3"/>
    <property type="match status" value="1"/>
</dbReference>
<dbReference type="GO" id="GO:0008483">
    <property type="term" value="F:transaminase activity"/>
    <property type="evidence" value="ECO:0007669"/>
    <property type="project" value="UniProtKB-KW"/>
</dbReference>
<evidence type="ECO:0000256" key="1">
    <source>
        <dbReference type="ARBA" id="ARBA00001933"/>
    </source>
</evidence>
<keyword evidence="3" id="KW-0032">Aminotransferase</keyword>
<dbReference type="InterPro" id="IPR049704">
    <property type="entry name" value="Aminotrans_3_PPA_site"/>
</dbReference>
<evidence type="ECO:0000256" key="5">
    <source>
        <dbReference type="ARBA" id="ARBA00022898"/>
    </source>
</evidence>
<keyword evidence="6" id="KW-0863">Zinc-finger</keyword>
<keyword evidence="11" id="KW-1185">Reference proteome</keyword>
<evidence type="ECO:0000256" key="6">
    <source>
        <dbReference type="PROSITE-ProRule" id="PRU00175"/>
    </source>
</evidence>
<dbReference type="PANTHER" id="PTHR11986">
    <property type="entry name" value="AMINOTRANSFERASE CLASS III"/>
    <property type="match status" value="1"/>
</dbReference>
<reference evidence="10 11" key="1">
    <citation type="submission" date="2016-03" db="EMBL/GenBank/DDBJ databases">
        <title>Comparative genomics of the ectomycorrhizal sister species Rhizopogon vinicolor and Rhizopogon vesiculosus (Basidiomycota: Boletales) reveals a divergence of the mating type B locus.</title>
        <authorList>
            <person name="Mujic A.B."/>
            <person name="Kuo A."/>
            <person name="Tritt A."/>
            <person name="Lipzen A."/>
            <person name="Chen C."/>
            <person name="Johnson J."/>
            <person name="Sharma A."/>
            <person name="Barry K."/>
            <person name="Grigoriev I.V."/>
            <person name="Spatafora J.W."/>
        </authorList>
    </citation>
    <scope>NUCLEOTIDE SEQUENCE [LARGE SCALE GENOMIC DNA]</scope>
    <source>
        <strain evidence="10 11">AM-OR11-056</strain>
    </source>
</reference>
<dbReference type="PANTHER" id="PTHR11986:SF79">
    <property type="entry name" value="ACETYLORNITHINE AMINOTRANSFERASE, MITOCHONDRIAL"/>
    <property type="match status" value="1"/>
</dbReference>
<dbReference type="EMBL" id="LVVM01004957">
    <property type="protein sequence ID" value="OJA11713.1"/>
    <property type="molecule type" value="Genomic_DNA"/>
</dbReference>
<feature type="compositionally biased region" description="Basic and acidic residues" evidence="7">
    <location>
        <begin position="808"/>
        <end position="823"/>
    </location>
</feature>
<dbReference type="Gene3D" id="3.90.1150.10">
    <property type="entry name" value="Aspartate Aminotransferase, domain 1"/>
    <property type="match status" value="1"/>
</dbReference>
<accession>A0A1J8QDP9</accession>
<dbReference type="SUPFAM" id="SSF57850">
    <property type="entry name" value="RING/U-box"/>
    <property type="match status" value="1"/>
</dbReference>
<dbReference type="InterPro" id="IPR015421">
    <property type="entry name" value="PyrdxlP-dep_Trfase_major"/>
</dbReference>
<gene>
    <name evidence="10" type="ORF">AZE42_02108</name>
</gene>
<dbReference type="CDD" id="cd00610">
    <property type="entry name" value="OAT_like"/>
    <property type="match status" value="1"/>
</dbReference>
<dbReference type="InterPro" id="IPR050103">
    <property type="entry name" value="Class-III_PLP-dep_AT"/>
</dbReference>
<dbReference type="FunFam" id="3.40.640.10:FF:000013">
    <property type="entry name" value="4-aminobutyrate aminotransferase"/>
    <property type="match status" value="1"/>
</dbReference>
<proteinExistence type="inferred from homology"/>
<dbReference type="InterPro" id="IPR001841">
    <property type="entry name" value="Znf_RING"/>
</dbReference>
<feature type="transmembrane region" description="Helical" evidence="8">
    <location>
        <begin position="737"/>
        <end position="765"/>
    </location>
</feature>
<comment type="similarity">
    <text evidence="2">Belongs to the class-III pyridoxal-phosphate-dependent aminotransferase family.</text>
</comment>
<feature type="region of interest" description="Disordered" evidence="7">
    <location>
        <begin position="807"/>
        <end position="909"/>
    </location>
</feature>
<dbReference type="GO" id="GO:0042802">
    <property type="term" value="F:identical protein binding"/>
    <property type="evidence" value="ECO:0007669"/>
    <property type="project" value="TreeGrafter"/>
</dbReference>
<organism evidence="10 11">
    <name type="scientific">Rhizopogon vesiculosus</name>
    <dbReference type="NCBI Taxonomy" id="180088"/>
    <lineage>
        <taxon>Eukaryota</taxon>
        <taxon>Fungi</taxon>
        <taxon>Dikarya</taxon>
        <taxon>Basidiomycota</taxon>
        <taxon>Agaricomycotina</taxon>
        <taxon>Agaricomycetes</taxon>
        <taxon>Agaricomycetidae</taxon>
        <taxon>Boletales</taxon>
        <taxon>Suillineae</taxon>
        <taxon>Rhizopogonaceae</taxon>
        <taxon>Rhizopogon</taxon>
    </lineage>
</organism>
<keyword evidence="8" id="KW-1133">Transmembrane helix</keyword>
<sequence>MHLLSEISTCARAIRSAGSSGVAKGSASLVLRDGRARPCGHIDVVGSMPKSQSRAMATSTDSLVAFGQQHVTRGLGRLTEAVMAKGEGSYVSFEDGRSMLDFSCGIGVTNLGHCHPKVSKAAADQCMNLVHAQCSIAFHGPYLRLIEKLLPIMPDPSLDSFFFWNSGSEAIEASLKMARQITGRQNIITMQGGYHGRTFGAMAVTKSKTVYSEGFFPLMPGVFAIPFPYWHQLGLPSDTSEEELVRLSLYQLDLVLKQQTAPRDTAAIIIEPVLGEGGYVPAPASFLKGLRDVCDKHGILLIVDEVQSGFGRTGKYFNIEYSGVRPDIMAIAKGLANGFPLSGVVSRKELTDKLIPGSMGGTYAGNAVSCAAAVAVTNAFREEKVLDNVFARSSELLSALKVLREDPEVGSVIVDIRGQGLMVAVEFASPSYSPADPALVPSAPKNLASRVAKRCMEKGLLILTTSVYEVVRFIPPLNISQGDLQKGSIMFFYVILLEAILLSVFSGLLGSVYGYIPAQPSNDTSQLGNSTNASRLHLQWFLNGSDWEFVSYQLVGANSNGTTTGALVHFTESLAGSQTTTTPWIALVSCDANATNFSEDVDIFTMASDRGAQSALLYSLYSETCAINPEYANPANFDQVFDIFATQSQSVSKIIDYEFGQVGTTNLSIYGDFNATTLNASETIISRSLASGYPAAPGYLIATLQAWNATVADSTGSDNNGSTTSSTNQDSTTQTGLAMIILYVITGCVSALFCAVIISGAIRAIRHPERYGPRMANSDIPGGSQSRARGLGRAILDTFPIVKFGAVQDDRGDPTNAGHKDVESLSVDANRSAQQPSDTLEMFGTTSRQAAQHPSQRVGETSKTHMPVTGVTAGAHERHNVYPDARVVPRVKPPRQPSASEPSPLAAQDADPLMPEAIGRETCPICIVDFQEGDELRVLPCEGKHRFHQACVDPWLLELSGSCPLCRQDFHALEAMLSRDAGDHDSLSPPNRRFSQAPSIQQNRFSRYLRFARRRHHELGAHGDDLTEPTSTTTDHLL</sequence>
<dbReference type="OrthoDB" id="10260828at2759"/>
<evidence type="ECO:0000256" key="7">
    <source>
        <dbReference type="SAM" id="MobiDB-lite"/>
    </source>
</evidence>
<evidence type="ECO:0000313" key="10">
    <source>
        <dbReference type="EMBL" id="OJA11713.1"/>
    </source>
</evidence>
<feature type="compositionally biased region" description="Polar residues" evidence="7">
    <location>
        <begin position="827"/>
        <end position="861"/>
    </location>
</feature>
<evidence type="ECO:0000259" key="9">
    <source>
        <dbReference type="PROSITE" id="PS50089"/>
    </source>
</evidence>
<evidence type="ECO:0000256" key="3">
    <source>
        <dbReference type="ARBA" id="ARBA00022576"/>
    </source>
</evidence>
<keyword evidence="8" id="KW-0472">Membrane</keyword>
<keyword evidence="5" id="KW-0663">Pyridoxal phosphate</keyword>
<evidence type="ECO:0000256" key="8">
    <source>
        <dbReference type="SAM" id="Phobius"/>
    </source>
</evidence>
<dbReference type="InterPro" id="IPR005814">
    <property type="entry name" value="Aminotrans_3"/>
</dbReference>
<dbReference type="GO" id="GO:0030170">
    <property type="term" value="F:pyridoxal phosphate binding"/>
    <property type="evidence" value="ECO:0007669"/>
    <property type="project" value="InterPro"/>
</dbReference>
<dbReference type="Gene3D" id="3.40.640.10">
    <property type="entry name" value="Type I PLP-dependent aspartate aminotransferase-like (Major domain)"/>
    <property type="match status" value="1"/>
</dbReference>
<dbReference type="PROSITE" id="PS50089">
    <property type="entry name" value="ZF_RING_2"/>
    <property type="match status" value="1"/>
</dbReference>
<comment type="cofactor">
    <cofactor evidence="1">
        <name>pyridoxal 5'-phosphate</name>
        <dbReference type="ChEBI" id="CHEBI:597326"/>
    </cofactor>
</comment>
<keyword evidence="6" id="KW-0479">Metal-binding</keyword>
<feature type="transmembrane region" description="Helical" evidence="8">
    <location>
        <begin position="491"/>
        <end position="516"/>
    </location>
</feature>
<comment type="caution">
    <text evidence="10">The sequence shown here is derived from an EMBL/GenBank/DDBJ whole genome shotgun (WGS) entry which is preliminary data.</text>
</comment>
<dbReference type="Pfam" id="PF13639">
    <property type="entry name" value="zf-RING_2"/>
    <property type="match status" value="1"/>
</dbReference>